<dbReference type="AlphaFoldDB" id="A0A4R7B846"/>
<reference evidence="1 2" key="1">
    <citation type="submission" date="2019-03" db="EMBL/GenBank/DDBJ databases">
        <title>Genomic Encyclopedia of Type Strains, Phase III (KMG-III): the genomes of soil and plant-associated and newly described type strains.</title>
        <authorList>
            <person name="Whitman W."/>
        </authorList>
    </citation>
    <scope>NUCLEOTIDE SEQUENCE [LARGE SCALE GENOMIC DNA]</scope>
    <source>
        <strain evidence="1 2">CECT 8976</strain>
    </source>
</reference>
<protein>
    <submittedName>
        <fullName evidence="1">Uncharacterized protein</fullName>
    </submittedName>
</protein>
<keyword evidence="2" id="KW-1185">Reference proteome</keyword>
<dbReference type="RefSeq" id="WP_133680100.1">
    <property type="nucleotide sequence ID" value="NZ_SNZP01000006.1"/>
</dbReference>
<accession>A0A4R7B846</accession>
<dbReference type="EMBL" id="SNZP01000006">
    <property type="protein sequence ID" value="TDR79896.1"/>
    <property type="molecule type" value="Genomic_DNA"/>
</dbReference>
<organism evidence="1 2">
    <name type="scientific">Paludibacterium purpuratum</name>
    <dbReference type="NCBI Taxonomy" id="1144873"/>
    <lineage>
        <taxon>Bacteria</taxon>
        <taxon>Pseudomonadati</taxon>
        <taxon>Pseudomonadota</taxon>
        <taxon>Betaproteobacteria</taxon>
        <taxon>Neisseriales</taxon>
        <taxon>Chromobacteriaceae</taxon>
        <taxon>Paludibacterium</taxon>
    </lineage>
</organism>
<dbReference type="OrthoDB" id="8557243at2"/>
<name>A0A4R7B846_9NEIS</name>
<sequence length="335" mass="37345">MLSALIHKVFGAASAQSAAEQQAVDRVVAATDARLSLLPGFRKALLPGIRISRDYAASLVRDLPDPLELSLLAFTLDRRLGLFFSSPASLLAMLMRCETLQDFFHTPSQGDEALALLLMQRTDTQRYGLANRDGEIRSDVAQIVVSFDHHRMMMPCPSIDALRQRATDRGLDVITRVIARRLELLAKERSDLESELTRIRLRLTALVRPDAVLIDAMPADDSLPQDREGLLRRQSSAQERLGEVRSVTELSGLLELVAHMLSHPQDYFRLEQETLKLDRMGVLQAEASDDDCTQVCMEELHLSPGEPVRRVILPVRVCRAALAELTQFVSSENGL</sequence>
<evidence type="ECO:0000313" key="1">
    <source>
        <dbReference type="EMBL" id="TDR79896.1"/>
    </source>
</evidence>
<comment type="caution">
    <text evidence="1">The sequence shown here is derived from an EMBL/GenBank/DDBJ whole genome shotgun (WGS) entry which is preliminary data.</text>
</comment>
<dbReference type="Proteomes" id="UP000295611">
    <property type="component" value="Unassembled WGS sequence"/>
</dbReference>
<evidence type="ECO:0000313" key="2">
    <source>
        <dbReference type="Proteomes" id="UP000295611"/>
    </source>
</evidence>
<gene>
    <name evidence="1" type="ORF">DFP86_10635</name>
</gene>
<proteinExistence type="predicted"/>